<feature type="transmembrane region" description="Helical" evidence="1">
    <location>
        <begin position="12"/>
        <end position="33"/>
    </location>
</feature>
<accession>A0A914IGE7</accession>
<evidence type="ECO:0000313" key="2">
    <source>
        <dbReference type="Proteomes" id="UP000887572"/>
    </source>
</evidence>
<name>A0A914IGE7_GLORO</name>
<dbReference type="Proteomes" id="UP000887572">
    <property type="component" value="Unplaced"/>
</dbReference>
<keyword evidence="2" id="KW-1185">Reference proteome</keyword>
<dbReference type="AlphaFoldDB" id="A0A914IGE7"/>
<keyword evidence="1" id="KW-0812">Transmembrane</keyword>
<evidence type="ECO:0000313" key="3">
    <source>
        <dbReference type="WBParaSite" id="Gr19_v10_g9643.t1"/>
    </source>
</evidence>
<evidence type="ECO:0000256" key="1">
    <source>
        <dbReference type="SAM" id="Phobius"/>
    </source>
</evidence>
<feature type="transmembrane region" description="Helical" evidence="1">
    <location>
        <begin position="45"/>
        <end position="61"/>
    </location>
</feature>
<protein>
    <submittedName>
        <fullName evidence="3">Uncharacterized protein</fullName>
    </submittedName>
</protein>
<sequence>MGYWDHSNTQRTKTTTTIGFFLCVPGIVLAFWHCFSDMFNDNYSFFRWVPGIVLTLWYCFWDMFNGCKKESVVGTTKVPVLDGQWTDEKSEVI</sequence>
<keyword evidence="1" id="KW-1133">Transmembrane helix</keyword>
<proteinExistence type="predicted"/>
<keyword evidence="1" id="KW-0472">Membrane</keyword>
<dbReference type="WBParaSite" id="Gr19_v10_g9643.t1">
    <property type="protein sequence ID" value="Gr19_v10_g9643.t1"/>
    <property type="gene ID" value="Gr19_v10_g9643"/>
</dbReference>
<organism evidence="2 3">
    <name type="scientific">Globodera rostochiensis</name>
    <name type="common">Golden nematode worm</name>
    <name type="synonym">Heterodera rostochiensis</name>
    <dbReference type="NCBI Taxonomy" id="31243"/>
    <lineage>
        <taxon>Eukaryota</taxon>
        <taxon>Metazoa</taxon>
        <taxon>Ecdysozoa</taxon>
        <taxon>Nematoda</taxon>
        <taxon>Chromadorea</taxon>
        <taxon>Rhabditida</taxon>
        <taxon>Tylenchina</taxon>
        <taxon>Tylenchomorpha</taxon>
        <taxon>Tylenchoidea</taxon>
        <taxon>Heteroderidae</taxon>
        <taxon>Heteroderinae</taxon>
        <taxon>Globodera</taxon>
    </lineage>
</organism>
<reference evidence="3" key="1">
    <citation type="submission" date="2022-11" db="UniProtKB">
        <authorList>
            <consortium name="WormBaseParasite"/>
        </authorList>
    </citation>
    <scope>IDENTIFICATION</scope>
</reference>